<keyword evidence="1" id="KW-0732">Signal</keyword>
<organism evidence="2 3">
    <name type="scientific">Pseudomonas phage phiNV3</name>
    <dbReference type="NCBI Taxonomy" id="2079544"/>
    <lineage>
        <taxon>Viruses</taxon>
        <taxon>Duplodnaviria</taxon>
        <taxon>Heunggongvirae</taxon>
        <taxon>Uroviricota</taxon>
        <taxon>Caudoviricetes</taxon>
        <taxon>Autographivirales</taxon>
        <taxon>Autoscriptoviridae</taxon>
        <taxon>Krylovirinae</taxon>
        <taxon>Kirikabuvirus</taxon>
        <taxon>Kirikabuvirus NV3</taxon>
    </lineage>
</organism>
<dbReference type="EMBL" id="MG845683">
    <property type="protein sequence ID" value="AVH86122.1"/>
    <property type="molecule type" value="Genomic_DNA"/>
</dbReference>
<protein>
    <submittedName>
        <fullName evidence="2">Uncharacterized protein</fullName>
    </submittedName>
</protein>
<sequence length="164" mass="18648">MRIVERHFANKSGNDQTYFLRCFSRARKFHKHGKSLDTEAELAECISKEFWAFTRQLRTVPGAGAFGTLFYKDACKVRCMINDHGATVGGYIVLHGELKALWCDLPGYGCWLVQQALNDGAKRLTCFDGYLVGLYSQFAFRQVTRQPNWVPGEPDVVTMELRDA</sequence>
<evidence type="ECO:0000256" key="1">
    <source>
        <dbReference type="ARBA" id="ARBA00022729"/>
    </source>
</evidence>
<proteinExistence type="predicted"/>
<accession>A0A2P0ZLL2</accession>
<keyword evidence="3" id="KW-1185">Reference proteome</keyword>
<dbReference type="Proteomes" id="UP000240855">
    <property type="component" value="Segment"/>
</dbReference>
<evidence type="ECO:0000313" key="3">
    <source>
        <dbReference type="Proteomes" id="UP000240855"/>
    </source>
</evidence>
<gene>
    <name evidence="2" type="ORF">phiNV3_p12</name>
</gene>
<name>A0A2P0ZLL2_9CAUD</name>
<dbReference type="SUPFAM" id="SSF63707">
    <property type="entry name" value="Ganglioside M2 (gm2) activator"/>
    <property type="match status" value="1"/>
</dbReference>
<dbReference type="InterPro" id="IPR036846">
    <property type="entry name" value="GM2-AP_sf"/>
</dbReference>
<evidence type="ECO:0000313" key="2">
    <source>
        <dbReference type="EMBL" id="AVH86122.1"/>
    </source>
</evidence>
<reference evidence="2 3" key="1">
    <citation type="submission" date="2018-01" db="EMBL/GenBank/DDBJ databases">
        <title>Genome of phiNV3, a phiKMVvirus-like phage infecting Pseudomonas agarici.</title>
        <authorList>
            <person name="Storey N.H."/>
        </authorList>
    </citation>
    <scope>NUCLEOTIDE SEQUENCE [LARGE SCALE GENOMIC DNA]</scope>
</reference>